<comment type="caution">
    <text evidence="2">The sequence shown here is derived from an EMBL/GenBank/DDBJ whole genome shotgun (WGS) entry which is preliminary data.</text>
</comment>
<evidence type="ECO:0000313" key="2">
    <source>
        <dbReference type="EMBL" id="KAL1488715.1"/>
    </source>
</evidence>
<gene>
    <name evidence="2" type="ORF">ABEB36_014514</name>
</gene>
<feature type="compositionally biased region" description="Polar residues" evidence="1">
    <location>
        <begin position="1"/>
        <end position="12"/>
    </location>
</feature>
<reference evidence="2 3" key="1">
    <citation type="submission" date="2024-05" db="EMBL/GenBank/DDBJ databases">
        <title>Genetic variation in Jamaican populations of the coffee berry borer (Hypothenemus hampei).</title>
        <authorList>
            <person name="Errbii M."/>
            <person name="Myrie A."/>
        </authorList>
    </citation>
    <scope>NUCLEOTIDE SEQUENCE [LARGE SCALE GENOMIC DNA]</scope>
    <source>
        <strain evidence="2">JA-Hopewell-2020-01-JO</strain>
        <tissue evidence="2">Whole body</tissue>
    </source>
</reference>
<dbReference type="PANTHER" id="PTHR47326">
    <property type="entry name" value="TRANSPOSABLE ELEMENT TC3 TRANSPOSASE-LIKE PROTEIN"/>
    <property type="match status" value="1"/>
</dbReference>
<name>A0ABD1E2B0_HYPHA</name>
<organism evidence="2 3">
    <name type="scientific">Hypothenemus hampei</name>
    <name type="common">Coffee berry borer</name>
    <dbReference type="NCBI Taxonomy" id="57062"/>
    <lineage>
        <taxon>Eukaryota</taxon>
        <taxon>Metazoa</taxon>
        <taxon>Ecdysozoa</taxon>
        <taxon>Arthropoda</taxon>
        <taxon>Hexapoda</taxon>
        <taxon>Insecta</taxon>
        <taxon>Pterygota</taxon>
        <taxon>Neoptera</taxon>
        <taxon>Endopterygota</taxon>
        <taxon>Coleoptera</taxon>
        <taxon>Polyphaga</taxon>
        <taxon>Cucujiformia</taxon>
        <taxon>Curculionidae</taxon>
        <taxon>Scolytinae</taxon>
        <taxon>Hypothenemus</taxon>
    </lineage>
</organism>
<evidence type="ECO:0000313" key="3">
    <source>
        <dbReference type="Proteomes" id="UP001566132"/>
    </source>
</evidence>
<dbReference type="AlphaFoldDB" id="A0ABD1E2B0"/>
<protein>
    <submittedName>
        <fullName evidence="2">Uncharacterized protein</fullName>
    </submittedName>
</protein>
<proteinExistence type="predicted"/>
<dbReference type="Proteomes" id="UP001566132">
    <property type="component" value="Unassembled WGS sequence"/>
</dbReference>
<accession>A0ABD1E2B0</accession>
<keyword evidence="3" id="KW-1185">Reference proteome</keyword>
<evidence type="ECO:0000256" key="1">
    <source>
        <dbReference type="SAM" id="MobiDB-lite"/>
    </source>
</evidence>
<dbReference type="EMBL" id="JBDJPC010000013">
    <property type="protein sequence ID" value="KAL1488715.1"/>
    <property type="molecule type" value="Genomic_DNA"/>
</dbReference>
<dbReference type="PANTHER" id="PTHR47326:SF1">
    <property type="entry name" value="HTH PSQ-TYPE DOMAIN-CONTAINING PROTEIN"/>
    <property type="match status" value="1"/>
</dbReference>
<sequence length="130" mass="15231">MGALQDKNTTNKVGPIRQPRPDRELGNRMICASIERNATRPLTHIVTEFGISVQVVRDILKKNDYKPFKLKRSNELWPDDTYRRMEFCERLMEMSHRDENLISNSIFSDESSFPLHGRHNPSICHYWSLG</sequence>
<feature type="region of interest" description="Disordered" evidence="1">
    <location>
        <begin position="1"/>
        <end position="22"/>
    </location>
</feature>